<dbReference type="Pfam" id="PF00753">
    <property type="entry name" value="Lactamase_B"/>
    <property type="match status" value="1"/>
</dbReference>
<sequence>MKFYHLNAPGPYYTNSFLIISEAGRGVVIDACAAPEKYLELLDREHASLAAILQTHGHFDHVGSIPALKKATGARVYLNKNDAVLFGLKADESLEDGQTVQVDELAFSVITTPGHTPGSVCLQMGDRLFSGDTLFAGDIGRTDLEGGSYTEIQRSLHKLLDRIQGDPQVLPGHEEFSTFSAEKAYNRYLR</sequence>
<keyword evidence="4" id="KW-0862">Zinc</keyword>
<evidence type="ECO:0000256" key="4">
    <source>
        <dbReference type="ARBA" id="ARBA00022833"/>
    </source>
</evidence>
<feature type="domain" description="Metallo-beta-lactamase" evidence="5">
    <location>
        <begin position="13"/>
        <end position="173"/>
    </location>
</feature>
<dbReference type="Gene3D" id="3.60.15.10">
    <property type="entry name" value="Ribonuclease Z/Hydroxyacylglutathione hydrolase-like"/>
    <property type="match status" value="1"/>
</dbReference>
<keyword evidence="3" id="KW-0378">Hydrolase</keyword>
<gene>
    <name evidence="6" type="ORF">H8S23_10920</name>
</gene>
<keyword evidence="7" id="KW-1185">Reference proteome</keyword>
<protein>
    <submittedName>
        <fullName evidence="6">MBL fold metallo-hydrolase</fullName>
    </submittedName>
</protein>
<name>A0A923IFL1_9FIRM</name>
<evidence type="ECO:0000313" key="6">
    <source>
        <dbReference type="EMBL" id="MBC5582017.1"/>
    </source>
</evidence>
<evidence type="ECO:0000256" key="3">
    <source>
        <dbReference type="ARBA" id="ARBA00022801"/>
    </source>
</evidence>
<dbReference type="PANTHER" id="PTHR46233:SF3">
    <property type="entry name" value="HYDROXYACYLGLUTATHIONE HYDROLASE GLOC"/>
    <property type="match status" value="1"/>
</dbReference>
<reference evidence="6" key="1">
    <citation type="submission" date="2020-08" db="EMBL/GenBank/DDBJ databases">
        <title>Genome public.</title>
        <authorList>
            <person name="Liu C."/>
            <person name="Sun Q."/>
        </authorList>
    </citation>
    <scope>NUCLEOTIDE SEQUENCE</scope>
    <source>
        <strain evidence="6">BX8</strain>
    </source>
</reference>
<dbReference type="RefSeq" id="WP_186888384.1">
    <property type="nucleotide sequence ID" value="NZ_JACONZ010000004.1"/>
</dbReference>
<keyword evidence="2" id="KW-0479">Metal-binding</keyword>
<dbReference type="InterPro" id="IPR036866">
    <property type="entry name" value="RibonucZ/Hydroxyglut_hydro"/>
</dbReference>
<dbReference type="EMBL" id="JACONZ010000004">
    <property type="protein sequence ID" value="MBC5582017.1"/>
    <property type="molecule type" value="Genomic_DNA"/>
</dbReference>
<dbReference type="SMART" id="SM00849">
    <property type="entry name" value="Lactamase_B"/>
    <property type="match status" value="1"/>
</dbReference>
<dbReference type="GO" id="GO:0046872">
    <property type="term" value="F:metal ion binding"/>
    <property type="evidence" value="ECO:0007669"/>
    <property type="project" value="UniProtKB-KW"/>
</dbReference>
<dbReference type="AlphaFoldDB" id="A0A923IFL1"/>
<evidence type="ECO:0000256" key="1">
    <source>
        <dbReference type="ARBA" id="ARBA00001947"/>
    </source>
</evidence>
<dbReference type="PANTHER" id="PTHR46233">
    <property type="entry name" value="HYDROXYACYLGLUTATHIONE HYDROLASE GLOC"/>
    <property type="match status" value="1"/>
</dbReference>
<comment type="cofactor">
    <cofactor evidence="1">
        <name>Zn(2+)</name>
        <dbReference type="ChEBI" id="CHEBI:29105"/>
    </cofactor>
</comment>
<evidence type="ECO:0000313" key="7">
    <source>
        <dbReference type="Proteomes" id="UP000659630"/>
    </source>
</evidence>
<dbReference type="Proteomes" id="UP000659630">
    <property type="component" value="Unassembled WGS sequence"/>
</dbReference>
<evidence type="ECO:0000256" key="2">
    <source>
        <dbReference type="ARBA" id="ARBA00022723"/>
    </source>
</evidence>
<accession>A0A923IFL1</accession>
<dbReference type="InterPro" id="IPR001279">
    <property type="entry name" value="Metallo-B-lactamas"/>
</dbReference>
<dbReference type="GO" id="GO:0016787">
    <property type="term" value="F:hydrolase activity"/>
    <property type="evidence" value="ECO:0007669"/>
    <property type="project" value="UniProtKB-KW"/>
</dbReference>
<comment type="caution">
    <text evidence="6">The sequence shown here is derived from an EMBL/GenBank/DDBJ whole genome shotgun (WGS) entry which is preliminary data.</text>
</comment>
<dbReference type="InterPro" id="IPR051453">
    <property type="entry name" value="MBL_Glyoxalase_II"/>
</dbReference>
<dbReference type="CDD" id="cd06262">
    <property type="entry name" value="metallo-hydrolase-like_MBL-fold"/>
    <property type="match status" value="1"/>
</dbReference>
<proteinExistence type="predicted"/>
<organism evidence="6 7">
    <name type="scientific">Anaerofilum hominis</name>
    <dbReference type="NCBI Taxonomy" id="2763016"/>
    <lineage>
        <taxon>Bacteria</taxon>
        <taxon>Bacillati</taxon>
        <taxon>Bacillota</taxon>
        <taxon>Clostridia</taxon>
        <taxon>Eubacteriales</taxon>
        <taxon>Oscillospiraceae</taxon>
        <taxon>Anaerofilum</taxon>
    </lineage>
</organism>
<dbReference type="SUPFAM" id="SSF56281">
    <property type="entry name" value="Metallo-hydrolase/oxidoreductase"/>
    <property type="match status" value="1"/>
</dbReference>
<evidence type="ECO:0000259" key="5">
    <source>
        <dbReference type="SMART" id="SM00849"/>
    </source>
</evidence>